<dbReference type="Pfam" id="PF05423">
    <property type="entry name" value="Mycobact_memb"/>
    <property type="match status" value="1"/>
</dbReference>
<dbReference type="InterPro" id="IPR008693">
    <property type="entry name" value="MmpS"/>
</dbReference>
<dbReference type="EMBL" id="MVHC01000015">
    <property type="protein sequence ID" value="OQZ95753.1"/>
    <property type="molecule type" value="Genomic_DNA"/>
</dbReference>
<evidence type="ECO:0000313" key="9">
    <source>
        <dbReference type="Proteomes" id="UP000192693"/>
    </source>
</evidence>
<keyword evidence="5" id="KW-1133">Transmembrane helix</keyword>
<evidence type="ECO:0000256" key="6">
    <source>
        <dbReference type="ARBA" id="ARBA00023136"/>
    </source>
</evidence>
<comment type="similarity">
    <text evidence="2">Belongs to the MmpS family.</text>
</comment>
<dbReference type="RefSeq" id="WP_235673594.1">
    <property type="nucleotide sequence ID" value="NZ_JACKSG010000144.1"/>
</dbReference>
<dbReference type="InterPro" id="IPR038468">
    <property type="entry name" value="MmpS_C"/>
</dbReference>
<keyword evidence="6" id="KW-0472">Membrane</keyword>
<name>A0ABX3RP80_MYCAL</name>
<organism evidence="8 9">
    <name type="scientific">Mycolicibacter algericus DSM 45454</name>
    <dbReference type="NCBI Taxonomy" id="723879"/>
    <lineage>
        <taxon>Bacteria</taxon>
        <taxon>Bacillati</taxon>
        <taxon>Actinomycetota</taxon>
        <taxon>Actinomycetes</taxon>
        <taxon>Mycobacteriales</taxon>
        <taxon>Mycobacteriaceae</taxon>
        <taxon>Mycolicibacter</taxon>
    </lineage>
</organism>
<evidence type="ECO:0000256" key="5">
    <source>
        <dbReference type="ARBA" id="ARBA00022989"/>
    </source>
</evidence>
<keyword evidence="9" id="KW-1185">Reference proteome</keyword>
<evidence type="ECO:0000256" key="2">
    <source>
        <dbReference type="ARBA" id="ARBA00007531"/>
    </source>
</evidence>
<evidence type="ECO:0000256" key="7">
    <source>
        <dbReference type="SAM" id="SignalP"/>
    </source>
</evidence>
<comment type="subcellular location">
    <subcellularLocation>
        <location evidence="1">Cell membrane</location>
    </subcellularLocation>
</comment>
<evidence type="ECO:0000313" key="8">
    <source>
        <dbReference type="EMBL" id="OQZ95753.1"/>
    </source>
</evidence>
<evidence type="ECO:0008006" key="10">
    <source>
        <dbReference type="Google" id="ProtNLM"/>
    </source>
</evidence>
<evidence type="ECO:0000256" key="3">
    <source>
        <dbReference type="ARBA" id="ARBA00022475"/>
    </source>
</evidence>
<keyword evidence="3" id="KW-1003">Cell membrane</keyword>
<feature type="signal peptide" evidence="7">
    <location>
        <begin position="1"/>
        <end position="29"/>
    </location>
</feature>
<evidence type="ECO:0000256" key="1">
    <source>
        <dbReference type="ARBA" id="ARBA00004236"/>
    </source>
</evidence>
<reference evidence="8 9" key="1">
    <citation type="submission" date="2016-12" db="EMBL/GenBank/DDBJ databases">
        <title>The new phylogeny of genus Mycobacterium.</title>
        <authorList>
            <person name="Tortoli E."/>
            <person name="Trovato A."/>
            <person name="Cirillo D.M."/>
        </authorList>
    </citation>
    <scope>NUCLEOTIDE SEQUENCE [LARGE SCALE GENOMIC DNA]</scope>
    <source>
        <strain evidence="8 9">DSM 45454</strain>
    </source>
</reference>
<keyword evidence="7" id="KW-0732">Signal</keyword>
<gene>
    <name evidence="8" type="ORF">BST10_14400</name>
</gene>
<feature type="chain" id="PRO_5045972327" description="Transmembrane protein MmpS5" evidence="7">
    <location>
        <begin position="30"/>
        <end position="136"/>
    </location>
</feature>
<accession>A0ABX3RP80</accession>
<keyword evidence="4" id="KW-0812">Transmembrane</keyword>
<proteinExistence type="inferred from homology"/>
<comment type="caution">
    <text evidence="8">The sequence shown here is derived from an EMBL/GenBank/DDBJ whole genome shotgun (WGS) entry which is preliminary data.</text>
</comment>
<protein>
    <recommendedName>
        <fullName evidence="10">Transmembrane protein MmpS5</fullName>
    </recommendedName>
</protein>
<sequence length="136" mass="13997">MTVHPSPVRTPRKATMLLFGVLVASATVAGVTPAGATPDLTLVPVRYDLTGTGVAGYITYQTQNGQSHATNAPLPWSIELTGRMTNMTTPASYSVSAQSAGPGTLSCTVSVNGKVVSRQTATGDPARVLCTTHGPR</sequence>
<dbReference type="Proteomes" id="UP000192693">
    <property type="component" value="Unassembled WGS sequence"/>
</dbReference>
<dbReference type="Gene3D" id="2.60.40.2880">
    <property type="entry name" value="MmpS1-5, C-terminal soluble domain"/>
    <property type="match status" value="1"/>
</dbReference>
<evidence type="ECO:0000256" key="4">
    <source>
        <dbReference type="ARBA" id="ARBA00022692"/>
    </source>
</evidence>